<dbReference type="SMART" id="SM00181">
    <property type="entry name" value="EGF"/>
    <property type="match status" value="2"/>
</dbReference>
<evidence type="ECO:0000256" key="1">
    <source>
        <dbReference type="ARBA" id="ARBA00022536"/>
    </source>
</evidence>
<dbReference type="AlphaFoldDB" id="A0AAV6TP08"/>
<sequence length="302" mass="34086">MSGADKPCLYETTMCVNIPGSYRCDCKPGYQPLVDGGPDMPTKYNDCIEEAEGDFTRKNTWTSRRRNCYSSNSEVYSDEIEFDNNTFVDNVPLQSDCDCGLFAKSCSYVEGKKKCICEDLYADKQGTCEACNCNGKYGCEFYIFGLKECKCPKGYAQLHDECRKCDCGEHGKCKLYDFGKLCECEKGYKLKTSVVYSGICEECDCGENGGCEFNRGYKECTCKPGFAENYRGKCEECDCNGDPMHKDGFLKCQCPKVRTKEGLSEPCRIGNPLYFEKRRVPYPEENDCDPLPPSAQHTGRYD</sequence>
<protein>
    <recommendedName>
        <fullName evidence="7">EGF-like domain-containing protein</fullName>
    </recommendedName>
</protein>
<keyword evidence="1" id="KW-0245">EGF-like domain</keyword>
<dbReference type="InterPro" id="IPR049883">
    <property type="entry name" value="NOTCH1_EGF-like"/>
</dbReference>
<evidence type="ECO:0000256" key="2">
    <source>
        <dbReference type="ARBA" id="ARBA00023157"/>
    </source>
</evidence>
<feature type="non-terminal residue" evidence="5">
    <location>
        <position position="302"/>
    </location>
</feature>
<keyword evidence="2" id="KW-1015">Disulfide bond</keyword>
<evidence type="ECO:0000313" key="5">
    <source>
        <dbReference type="EMBL" id="KAG8173351.1"/>
    </source>
</evidence>
<dbReference type="SUPFAM" id="SSF57196">
    <property type="entry name" value="EGF/Laminin"/>
    <property type="match status" value="1"/>
</dbReference>
<dbReference type="SMART" id="SM00179">
    <property type="entry name" value="EGF_CA"/>
    <property type="match status" value="1"/>
</dbReference>
<organism evidence="5 6">
    <name type="scientific">Oedothorax gibbosus</name>
    <dbReference type="NCBI Taxonomy" id="931172"/>
    <lineage>
        <taxon>Eukaryota</taxon>
        <taxon>Metazoa</taxon>
        <taxon>Ecdysozoa</taxon>
        <taxon>Arthropoda</taxon>
        <taxon>Chelicerata</taxon>
        <taxon>Arachnida</taxon>
        <taxon>Araneae</taxon>
        <taxon>Araneomorphae</taxon>
        <taxon>Entelegynae</taxon>
        <taxon>Araneoidea</taxon>
        <taxon>Linyphiidae</taxon>
        <taxon>Erigoninae</taxon>
        <taxon>Oedothorax</taxon>
    </lineage>
</organism>
<dbReference type="Gene3D" id="2.10.25.10">
    <property type="entry name" value="Laminin"/>
    <property type="match status" value="1"/>
</dbReference>
<evidence type="ECO:0008006" key="7">
    <source>
        <dbReference type="Google" id="ProtNLM"/>
    </source>
</evidence>
<name>A0AAV6TP08_9ARAC</name>
<dbReference type="Proteomes" id="UP000827092">
    <property type="component" value="Unassembled WGS sequence"/>
</dbReference>
<proteinExistence type="predicted"/>
<feature type="domain" description="EGF-like" evidence="4">
    <location>
        <begin position="7"/>
        <end position="48"/>
    </location>
</feature>
<reference evidence="5 6" key="1">
    <citation type="journal article" date="2022" name="Nat. Ecol. Evol.">
        <title>A masculinizing supergene underlies an exaggerated male reproductive morph in a spider.</title>
        <authorList>
            <person name="Hendrickx F."/>
            <person name="De Corte Z."/>
            <person name="Sonet G."/>
            <person name="Van Belleghem S.M."/>
            <person name="Kostlbacher S."/>
            <person name="Vangestel C."/>
        </authorList>
    </citation>
    <scope>NUCLEOTIDE SEQUENCE [LARGE SCALE GENOMIC DNA]</scope>
    <source>
        <strain evidence="5">W744_W776</strain>
    </source>
</reference>
<dbReference type="EMBL" id="JAFNEN010001854">
    <property type="protein sequence ID" value="KAG8173351.1"/>
    <property type="molecule type" value="Genomic_DNA"/>
</dbReference>
<dbReference type="InterPro" id="IPR001881">
    <property type="entry name" value="EGF-like_Ca-bd_dom"/>
</dbReference>
<evidence type="ECO:0000259" key="3">
    <source>
        <dbReference type="SMART" id="SM00179"/>
    </source>
</evidence>
<evidence type="ECO:0000313" key="6">
    <source>
        <dbReference type="Proteomes" id="UP000827092"/>
    </source>
</evidence>
<dbReference type="GO" id="GO:0005509">
    <property type="term" value="F:calcium ion binding"/>
    <property type="evidence" value="ECO:0007669"/>
    <property type="project" value="InterPro"/>
</dbReference>
<gene>
    <name evidence="5" type="ORF">JTE90_024128</name>
</gene>
<comment type="caution">
    <text evidence="5">The sequence shown here is derived from an EMBL/GenBank/DDBJ whole genome shotgun (WGS) entry which is preliminary data.</text>
</comment>
<keyword evidence="6" id="KW-1185">Reference proteome</keyword>
<evidence type="ECO:0000259" key="4">
    <source>
        <dbReference type="SMART" id="SM00181"/>
    </source>
</evidence>
<dbReference type="Pfam" id="PF07645">
    <property type="entry name" value="EGF_CA"/>
    <property type="match status" value="1"/>
</dbReference>
<feature type="domain" description="EGF-like calcium-binding" evidence="3">
    <location>
        <begin position="7"/>
        <end position="48"/>
    </location>
</feature>
<dbReference type="InterPro" id="IPR000742">
    <property type="entry name" value="EGF"/>
</dbReference>
<feature type="domain" description="EGF-like" evidence="4">
    <location>
        <begin position="161"/>
        <end position="201"/>
    </location>
</feature>
<accession>A0AAV6TP08</accession>